<gene>
    <name evidence="2" type="ORF">BRENAR_LOCUS4386</name>
</gene>
<dbReference type="InterPro" id="IPR037365">
    <property type="entry name" value="Slowmo/Ups"/>
</dbReference>
<organism evidence="2 3">
    <name type="scientific">Brettanomyces naardenensis</name>
    <name type="common">Yeast</name>
    <dbReference type="NCBI Taxonomy" id="13370"/>
    <lineage>
        <taxon>Eukaryota</taxon>
        <taxon>Fungi</taxon>
        <taxon>Dikarya</taxon>
        <taxon>Ascomycota</taxon>
        <taxon>Saccharomycotina</taxon>
        <taxon>Pichiomycetes</taxon>
        <taxon>Pichiales</taxon>
        <taxon>Pichiaceae</taxon>
        <taxon>Brettanomyces</taxon>
    </lineage>
</organism>
<dbReference type="InParanoid" id="A0A448YRX8"/>
<dbReference type="Proteomes" id="UP000290900">
    <property type="component" value="Unassembled WGS sequence"/>
</dbReference>
<dbReference type="FunCoup" id="A0A448YRX8">
    <property type="interactions" value="368"/>
</dbReference>
<evidence type="ECO:0000259" key="1">
    <source>
        <dbReference type="PROSITE" id="PS50904"/>
    </source>
</evidence>
<evidence type="ECO:0000313" key="2">
    <source>
        <dbReference type="EMBL" id="VEU23657.1"/>
    </source>
</evidence>
<sequence length="188" mass="22232">MVVYFRNRQTFSHDFETVTLAYFNRYPNPYAKHVKSIDTIDRHIDSDGRLHQTKIICKAGSLPQWVKPFLGRINTSWIVEKTIVDPKEKTMTTYNCNLDHTKLLRVEECTKYHYDREKNTTEFDSTVRFSSGFRKFGNLNVKDRIEDWSKAKFAEHSKSSRMGLKLVMESVRQKMAESIQSQRLKQKL</sequence>
<dbReference type="OrthoDB" id="341300at2759"/>
<dbReference type="AlphaFoldDB" id="A0A448YRX8"/>
<reference evidence="2 3" key="1">
    <citation type="submission" date="2018-12" db="EMBL/GenBank/DDBJ databases">
        <authorList>
            <person name="Tiukova I."/>
            <person name="Dainat J."/>
        </authorList>
    </citation>
    <scope>NUCLEOTIDE SEQUENCE [LARGE SCALE GENOMIC DNA]</scope>
</reference>
<dbReference type="PANTHER" id="PTHR11158">
    <property type="entry name" value="MSF1/PX19 RELATED"/>
    <property type="match status" value="1"/>
</dbReference>
<dbReference type="GO" id="GO:0005758">
    <property type="term" value="C:mitochondrial intermembrane space"/>
    <property type="evidence" value="ECO:0007669"/>
    <property type="project" value="InterPro"/>
</dbReference>
<dbReference type="Pfam" id="PF04707">
    <property type="entry name" value="PRELI"/>
    <property type="match status" value="1"/>
</dbReference>
<evidence type="ECO:0000313" key="3">
    <source>
        <dbReference type="Proteomes" id="UP000290900"/>
    </source>
</evidence>
<name>A0A448YRX8_BRENA</name>
<protein>
    <submittedName>
        <fullName evidence="2">DEKNAAC104925</fullName>
    </submittedName>
</protein>
<dbReference type="EMBL" id="CAACVR010000056">
    <property type="protein sequence ID" value="VEU23657.1"/>
    <property type="molecule type" value="Genomic_DNA"/>
</dbReference>
<feature type="domain" description="PRELI/MSF1" evidence="1">
    <location>
        <begin position="2"/>
        <end position="176"/>
    </location>
</feature>
<accession>A0A448YRX8</accession>
<proteinExistence type="predicted"/>
<dbReference type="InterPro" id="IPR006797">
    <property type="entry name" value="PRELI/MSF1_dom"/>
</dbReference>
<keyword evidence="3" id="KW-1185">Reference proteome</keyword>
<dbReference type="STRING" id="13370.A0A448YRX8"/>
<dbReference type="PROSITE" id="PS50904">
    <property type="entry name" value="PRELI_MSF1"/>
    <property type="match status" value="1"/>
</dbReference>